<dbReference type="EMBL" id="BAAAEU010000032">
    <property type="protein sequence ID" value="GAA0724914.1"/>
    <property type="molecule type" value="Genomic_DNA"/>
</dbReference>
<reference evidence="8" key="1">
    <citation type="journal article" date="2019" name="Int. J. Syst. Evol. Microbiol.">
        <title>The Global Catalogue of Microorganisms (GCM) 10K type strain sequencing project: providing services to taxonomists for standard genome sequencing and annotation.</title>
        <authorList>
            <consortium name="The Broad Institute Genomics Platform"/>
            <consortium name="The Broad Institute Genome Sequencing Center for Infectious Disease"/>
            <person name="Wu L."/>
            <person name="Ma J."/>
        </authorList>
    </citation>
    <scope>NUCLEOTIDE SEQUENCE [LARGE SCALE GENOMIC DNA]</scope>
    <source>
        <strain evidence="8">JCM 15421</strain>
    </source>
</reference>
<keyword evidence="3" id="KW-0408">Iron</keyword>
<dbReference type="NCBIfam" id="TIGR00365">
    <property type="entry name" value="Grx4 family monothiol glutaredoxin"/>
    <property type="match status" value="1"/>
</dbReference>
<dbReference type="RefSeq" id="WP_343794162.1">
    <property type="nucleotide sequence ID" value="NZ_BAAAEU010000032.1"/>
</dbReference>
<dbReference type="SMART" id="SM00450">
    <property type="entry name" value="RHOD"/>
    <property type="match status" value="1"/>
</dbReference>
<dbReference type="PROSITE" id="PS51354">
    <property type="entry name" value="GLUTAREDOXIN_2"/>
    <property type="match status" value="1"/>
</dbReference>
<feature type="domain" description="Rhodanese" evidence="6">
    <location>
        <begin position="218"/>
        <end position="305"/>
    </location>
</feature>
<dbReference type="PANTHER" id="PTHR10293:SF72">
    <property type="entry name" value="MONOTHIOL GLUTAREDOXIN-S14, CHLOROPLASTIC"/>
    <property type="match status" value="1"/>
</dbReference>
<dbReference type="CDD" id="cd00158">
    <property type="entry name" value="RHOD"/>
    <property type="match status" value="1"/>
</dbReference>
<dbReference type="InterPro" id="IPR035903">
    <property type="entry name" value="HesB-like_dom_sf"/>
</dbReference>
<dbReference type="InterPro" id="IPR004480">
    <property type="entry name" value="Monothiol_GRX-rel"/>
</dbReference>
<dbReference type="Gene3D" id="3.40.30.10">
    <property type="entry name" value="Glutaredoxin"/>
    <property type="match status" value="1"/>
</dbReference>
<dbReference type="Gene3D" id="2.60.300.12">
    <property type="entry name" value="HesB-like domain"/>
    <property type="match status" value="1"/>
</dbReference>
<comment type="caution">
    <text evidence="7">The sequence shown here is derived from an EMBL/GenBank/DDBJ whole genome shotgun (WGS) entry which is preliminary data.</text>
</comment>
<sequence>MSLAPATRARIEALLASHRVVLFMKGSRDAPQCGFSAAATDRLNALLDDYATVDVLADEEIRAGIKEFGNWPTIPQLYVDGELVGGADIVQSMFDSGELHRVLGVTEPDRTPPAITISDTAVAKVRAALADAGKLKLFLVVDGRFQPQFQLREPGDHDIIVVANGLEIHFDVASAQRARGASIDWANTPHGEGLAIHLPAAPQAVKSLDVHALKRRLDSGDVTVIDVRPDADRARAPFAQAEVLTPDTHARLTALPKDTPLAFLCHHGNSSRSAAEHFREHGFTDLYNVEGGIEAWAVEIDPSVPRY</sequence>
<evidence type="ECO:0000256" key="4">
    <source>
        <dbReference type="ARBA" id="ARBA00023014"/>
    </source>
</evidence>
<dbReference type="SUPFAM" id="SSF89360">
    <property type="entry name" value="HesB-like domain"/>
    <property type="match status" value="1"/>
</dbReference>
<dbReference type="InterPro" id="IPR036873">
    <property type="entry name" value="Rhodanese-like_dom_sf"/>
</dbReference>
<evidence type="ECO:0000313" key="8">
    <source>
        <dbReference type="Proteomes" id="UP001501523"/>
    </source>
</evidence>
<gene>
    <name evidence="7" type="primary">grxD_2</name>
    <name evidence="7" type="ORF">GCM10009105_37950</name>
</gene>
<keyword evidence="5" id="KW-0676">Redox-active center</keyword>
<dbReference type="Pfam" id="PF00581">
    <property type="entry name" value="Rhodanese"/>
    <property type="match status" value="1"/>
</dbReference>
<dbReference type="InterPro" id="IPR002109">
    <property type="entry name" value="Glutaredoxin"/>
</dbReference>
<proteinExistence type="predicted"/>
<dbReference type="InterPro" id="IPR001763">
    <property type="entry name" value="Rhodanese-like_dom"/>
</dbReference>
<dbReference type="PANTHER" id="PTHR10293">
    <property type="entry name" value="GLUTAREDOXIN FAMILY MEMBER"/>
    <property type="match status" value="1"/>
</dbReference>
<dbReference type="CDD" id="cd03028">
    <property type="entry name" value="GRX_PICOT_like"/>
    <property type="match status" value="1"/>
</dbReference>
<dbReference type="Proteomes" id="UP001501523">
    <property type="component" value="Unassembled WGS sequence"/>
</dbReference>
<name>A0ABP3U5L0_9GAMM</name>
<evidence type="ECO:0000259" key="6">
    <source>
        <dbReference type="PROSITE" id="PS50206"/>
    </source>
</evidence>
<dbReference type="Gene3D" id="3.40.250.10">
    <property type="entry name" value="Rhodanese-like domain"/>
    <property type="match status" value="1"/>
</dbReference>
<organism evidence="7 8">
    <name type="scientific">Dokdonella soli</name>
    <dbReference type="NCBI Taxonomy" id="529810"/>
    <lineage>
        <taxon>Bacteria</taxon>
        <taxon>Pseudomonadati</taxon>
        <taxon>Pseudomonadota</taxon>
        <taxon>Gammaproteobacteria</taxon>
        <taxon>Lysobacterales</taxon>
        <taxon>Rhodanobacteraceae</taxon>
        <taxon>Dokdonella</taxon>
    </lineage>
</organism>
<dbReference type="SUPFAM" id="SSF52821">
    <property type="entry name" value="Rhodanese/Cell cycle control phosphatase"/>
    <property type="match status" value="1"/>
</dbReference>
<evidence type="ECO:0000313" key="7">
    <source>
        <dbReference type="EMBL" id="GAA0724914.1"/>
    </source>
</evidence>
<evidence type="ECO:0000256" key="5">
    <source>
        <dbReference type="ARBA" id="ARBA00023284"/>
    </source>
</evidence>
<protein>
    <submittedName>
        <fullName evidence="7">Grx4 family monothiol glutaredoxin</fullName>
    </submittedName>
</protein>
<evidence type="ECO:0000256" key="1">
    <source>
        <dbReference type="ARBA" id="ARBA00022714"/>
    </source>
</evidence>
<keyword evidence="1" id="KW-0001">2Fe-2S</keyword>
<accession>A0ABP3U5L0</accession>
<dbReference type="InterPro" id="IPR036249">
    <property type="entry name" value="Thioredoxin-like_sf"/>
</dbReference>
<dbReference type="Pfam" id="PF00462">
    <property type="entry name" value="Glutaredoxin"/>
    <property type="match status" value="1"/>
</dbReference>
<dbReference type="PROSITE" id="PS50206">
    <property type="entry name" value="RHODANESE_3"/>
    <property type="match status" value="1"/>
</dbReference>
<dbReference type="SUPFAM" id="SSF52833">
    <property type="entry name" value="Thioredoxin-like"/>
    <property type="match status" value="1"/>
</dbReference>
<keyword evidence="8" id="KW-1185">Reference proteome</keyword>
<keyword evidence="4" id="KW-0411">Iron-sulfur</keyword>
<keyword evidence="2" id="KW-0479">Metal-binding</keyword>
<evidence type="ECO:0000256" key="3">
    <source>
        <dbReference type="ARBA" id="ARBA00023004"/>
    </source>
</evidence>
<dbReference type="InterPro" id="IPR033658">
    <property type="entry name" value="GRX_PICOT-like"/>
</dbReference>
<evidence type="ECO:0000256" key="2">
    <source>
        <dbReference type="ARBA" id="ARBA00022723"/>
    </source>
</evidence>